<dbReference type="InterPro" id="IPR011989">
    <property type="entry name" value="ARM-like"/>
</dbReference>
<gene>
    <name evidence="2" type="ORF">ADL29_30395</name>
</gene>
<reference evidence="3" key="1">
    <citation type="submission" date="2015-07" db="EMBL/GenBank/DDBJ databases">
        <authorList>
            <person name="Ju K.-S."/>
            <person name="Doroghazi J.R."/>
            <person name="Metcalf W.W."/>
        </authorList>
    </citation>
    <scope>NUCLEOTIDE SEQUENCE [LARGE SCALE GENOMIC DNA]</scope>
    <source>
        <strain evidence="3">NRRL ISP-5002</strain>
    </source>
</reference>
<organism evidence="2 3">
    <name type="scientific">Streptomyces chattanoogensis</name>
    <dbReference type="NCBI Taxonomy" id="66876"/>
    <lineage>
        <taxon>Bacteria</taxon>
        <taxon>Bacillati</taxon>
        <taxon>Actinomycetota</taxon>
        <taxon>Actinomycetes</taxon>
        <taxon>Kitasatosporales</taxon>
        <taxon>Streptomycetaceae</taxon>
        <taxon>Streptomyces</taxon>
    </lineage>
</organism>
<feature type="region of interest" description="Disordered" evidence="1">
    <location>
        <begin position="414"/>
        <end position="439"/>
    </location>
</feature>
<dbReference type="Gene3D" id="1.25.10.10">
    <property type="entry name" value="Leucine-rich Repeat Variant"/>
    <property type="match status" value="2"/>
</dbReference>
<dbReference type="PATRIC" id="fig|66876.3.peg.6691"/>
<name>A0A0N0GWM2_9ACTN</name>
<dbReference type="Proteomes" id="UP000037982">
    <property type="component" value="Unassembled WGS sequence"/>
</dbReference>
<accession>A0A0N0GWM2</accession>
<comment type="caution">
    <text evidence="2">The sequence shown here is derived from an EMBL/GenBank/DDBJ whole genome shotgun (WGS) entry which is preliminary data.</text>
</comment>
<dbReference type="SUPFAM" id="SSF48371">
    <property type="entry name" value="ARM repeat"/>
    <property type="match status" value="1"/>
</dbReference>
<evidence type="ECO:0000313" key="2">
    <source>
        <dbReference type="EMBL" id="KPC60291.1"/>
    </source>
</evidence>
<dbReference type="InterPro" id="IPR016024">
    <property type="entry name" value="ARM-type_fold"/>
</dbReference>
<proteinExistence type="predicted"/>
<dbReference type="EMBL" id="LGKG01000163">
    <property type="protein sequence ID" value="KPC60291.1"/>
    <property type="molecule type" value="Genomic_DNA"/>
</dbReference>
<sequence length="706" mass="77439">MHPMTDGREEPAELLRRAGLEVVEERETGALPPPRVAWRSVAAYDAVPTVAVRDDRPDAVAELNAQWHRLAVAHGVLGEHGDGDGEFLVHVGGSRAGTTAWTRVRLTERWDLAGVLGARPGRPEFVTLSPNGAALLGATCEEYDVWLIAVDRFAEHWEEAARTAARETPQEREAAWEALSWRIRPSEQVRRAWADGLALNGAAPEDVLHRLLGRSATLFRRRDLPSAVVDAAVVHRDRRVRGRLAEAQPDLTAEQWAGLLLDEPDPERRCALAALAADRRAELTGTGYRRLAGDPDPRVRAEAAHLPGLPVQLLTTLATDPDPRVRASACPYAWPHLNAPTRRELLADPDDGVRTAALLRHHEDHPMPRSVFATLGPRVQAAARCLPAPELAEHFSHHGDPALRRALASNPHLAEHRDETPDTNGDQTPDTDCDGTPEALVPGLPAVLAALADDPDDQVRLAVSVRPELTEEQRASIRTAIDPRQARHVLPWVAALHDDPDAMRRCAASSHLLVRSSVARARHLPPDVVARLAHDEDHFVRLFLAESCDDAPADLLLEVWRWWTGSFSHPGRPRNHRNFPRRELLRYAGDPLPRMRQLALDDPESTPALVESFSRDGAAEVRLRAAVDPRLSAASAVRLLDDPDERVRRAAAEHPQLPARVLIRLLQNPETALHAARNPALPVPVMHRLLDPATGAGAGGDALLPG</sequence>
<evidence type="ECO:0000313" key="3">
    <source>
        <dbReference type="Proteomes" id="UP000037982"/>
    </source>
</evidence>
<evidence type="ECO:0000256" key="1">
    <source>
        <dbReference type="SAM" id="MobiDB-lite"/>
    </source>
</evidence>
<protein>
    <submittedName>
        <fullName evidence="2">PE-PGRS family protein</fullName>
    </submittedName>
</protein>
<dbReference type="AlphaFoldDB" id="A0A0N0GWM2"/>
<keyword evidence="3" id="KW-1185">Reference proteome</keyword>